<evidence type="ECO:0000256" key="2">
    <source>
        <dbReference type="ARBA" id="ARBA00022853"/>
    </source>
</evidence>
<dbReference type="InterPro" id="IPR025995">
    <property type="entry name" value="Tudor-knot"/>
</dbReference>
<evidence type="ECO:0000256" key="1">
    <source>
        <dbReference type="ARBA" id="ARBA00004123"/>
    </source>
</evidence>
<evidence type="ECO:0000259" key="7">
    <source>
        <dbReference type="SMART" id="SM00298"/>
    </source>
</evidence>
<evidence type="ECO:0000256" key="3">
    <source>
        <dbReference type="ARBA" id="ARBA00023015"/>
    </source>
</evidence>
<dbReference type="SMART" id="SM00298">
    <property type="entry name" value="CHROMO"/>
    <property type="match status" value="1"/>
</dbReference>
<dbReference type="InterPro" id="IPR026541">
    <property type="entry name" value="MRG_dom"/>
</dbReference>
<dbReference type="InterPro" id="IPR000953">
    <property type="entry name" value="Chromo/chromo_shadow_dom"/>
</dbReference>
<dbReference type="GO" id="GO:0006325">
    <property type="term" value="P:chromatin organization"/>
    <property type="evidence" value="ECO:0007669"/>
    <property type="project" value="UniProtKB-KW"/>
</dbReference>
<gene>
    <name evidence="8" type="ORF">TASK_LOCUS6989</name>
</gene>
<dbReference type="InterPro" id="IPR008676">
    <property type="entry name" value="MRG"/>
</dbReference>
<dbReference type="PROSITE" id="PS51640">
    <property type="entry name" value="MRG"/>
    <property type="match status" value="1"/>
</dbReference>
<comment type="subcellular location">
    <subcellularLocation>
        <location evidence="1">Nucleus</location>
    </subcellularLocation>
</comment>
<reference evidence="10" key="1">
    <citation type="submission" date="2017-02" db="UniProtKB">
        <authorList>
            <consortium name="WormBaseParasite"/>
        </authorList>
    </citation>
    <scope>IDENTIFICATION</scope>
</reference>
<feature type="domain" description="Chromo" evidence="7">
    <location>
        <begin position="24"/>
        <end position="77"/>
    </location>
</feature>
<dbReference type="GO" id="GO:0035267">
    <property type="term" value="C:NuA4 histone acetyltransferase complex"/>
    <property type="evidence" value="ECO:0007669"/>
    <property type="project" value="TreeGrafter"/>
</dbReference>
<dbReference type="SUPFAM" id="SSF54160">
    <property type="entry name" value="Chromo domain-like"/>
    <property type="match status" value="1"/>
</dbReference>
<evidence type="ECO:0000313" key="10">
    <source>
        <dbReference type="WBParaSite" id="TASK_0000698801-mRNA-1"/>
    </source>
</evidence>
<keyword evidence="2" id="KW-0156">Chromatin regulator</keyword>
<evidence type="ECO:0000256" key="6">
    <source>
        <dbReference type="SAM" id="MobiDB-lite"/>
    </source>
</evidence>
<dbReference type="InterPro" id="IPR038217">
    <property type="entry name" value="MRG_C_sf"/>
</dbReference>
<keyword evidence="3" id="KW-0805">Transcription regulation</keyword>
<dbReference type="Gene3D" id="2.30.30.140">
    <property type="match status" value="1"/>
</dbReference>
<keyword evidence="4" id="KW-0804">Transcription</keyword>
<proteinExistence type="predicted"/>
<evidence type="ECO:0000313" key="9">
    <source>
        <dbReference type="Proteomes" id="UP000282613"/>
    </source>
</evidence>
<evidence type="ECO:0000256" key="5">
    <source>
        <dbReference type="ARBA" id="ARBA00023242"/>
    </source>
</evidence>
<dbReference type="GO" id="GO:0005634">
    <property type="term" value="C:nucleus"/>
    <property type="evidence" value="ECO:0007669"/>
    <property type="project" value="UniProtKB-SubCell"/>
</dbReference>
<dbReference type="AlphaFoldDB" id="A0A0R3W981"/>
<reference evidence="8 9" key="2">
    <citation type="submission" date="2018-11" db="EMBL/GenBank/DDBJ databases">
        <authorList>
            <consortium name="Pathogen Informatics"/>
        </authorList>
    </citation>
    <scope>NUCLEOTIDE SEQUENCE [LARGE SCALE GENOMIC DNA]</scope>
</reference>
<dbReference type="PANTHER" id="PTHR10880">
    <property type="entry name" value="MORTALITY FACTOR 4-LIKE PROTEIN"/>
    <property type="match status" value="1"/>
</dbReference>
<dbReference type="OrthoDB" id="124855at2759"/>
<dbReference type="Pfam" id="PF05712">
    <property type="entry name" value="MRG"/>
    <property type="match status" value="1"/>
</dbReference>
<feature type="region of interest" description="Disordered" evidence="6">
    <location>
        <begin position="114"/>
        <end position="170"/>
    </location>
</feature>
<evidence type="ECO:0000313" key="8">
    <source>
        <dbReference type="EMBL" id="VDK37676.1"/>
    </source>
</evidence>
<dbReference type="STRING" id="60517.A0A0R3W981"/>
<sequence>MELKKEPAKYEAGEKVLCFHGPLLYQAKILDVKVEGEGYQYFVHYQGWNKNWDEWVKEERMFKYDAEGLRMQKDVEKLAMSGKKLKVLRKSDLKKQTYPPPEVIEHIGITMEAASEGPESPKIEEPEPLDTSDSDVQAPAAPVKTEGELVPLLPPPKAPPNAGCGGSRKRRARSIASITGETEEGFLKRTRIKVELTDTLKAWLVDDWDLTTKQSRLVSLPARKSIAHVFDEYLEQGKSQHCTTNATQSPFTVTQEFRREFVNGLRVNFNFILGSQLLYKFERPQYAELLKSHASLEMVDLYGPMHLLRLLVRLRDLITFVKTDPTSVGLLEAVIADFVAYLDRNNEEYFKLEDYISATPDYLRAAMC</sequence>
<dbReference type="InterPro" id="IPR016197">
    <property type="entry name" value="Chromo-like_dom_sf"/>
</dbReference>
<keyword evidence="9" id="KW-1185">Reference proteome</keyword>
<keyword evidence="5" id="KW-0539">Nucleus</keyword>
<dbReference type="CDD" id="cd18983">
    <property type="entry name" value="CBD_MSL3_like"/>
    <property type="match status" value="1"/>
</dbReference>
<dbReference type="PANTHER" id="PTHR10880:SF15">
    <property type="entry name" value="MSL COMPLEX SUBUNIT 3"/>
    <property type="match status" value="1"/>
</dbReference>
<dbReference type="GO" id="GO:0006355">
    <property type="term" value="P:regulation of DNA-templated transcription"/>
    <property type="evidence" value="ECO:0007669"/>
    <property type="project" value="InterPro"/>
</dbReference>
<accession>A0A0R3W981</accession>
<name>A0A0R3W981_TAEAS</name>
<organism evidence="10">
    <name type="scientific">Taenia asiatica</name>
    <name type="common">Asian tapeworm</name>
    <dbReference type="NCBI Taxonomy" id="60517"/>
    <lineage>
        <taxon>Eukaryota</taxon>
        <taxon>Metazoa</taxon>
        <taxon>Spiralia</taxon>
        <taxon>Lophotrochozoa</taxon>
        <taxon>Platyhelminthes</taxon>
        <taxon>Cestoda</taxon>
        <taxon>Eucestoda</taxon>
        <taxon>Cyclophyllidea</taxon>
        <taxon>Taeniidae</taxon>
        <taxon>Taenia</taxon>
    </lineage>
</organism>
<dbReference type="WBParaSite" id="TASK_0000698801-mRNA-1">
    <property type="protein sequence ID" value="TASK_0000698801-mRNA-1"/>
    <property type="gene ID" value="TASK_0000698801"/>
</dbReference>
<dbReference type="EMBL" id="UYRS01018560">
    <property type="protein sequence ID" value="VDK37676.1"/>
    <property type="molecule type" value="Genomic_DNA"/>
</dbReference>
<dbReference type="Pfam" id="PF11717">
    <property type="entry name" value="Tudor-knot"/>
    <property type="match status" value="1"/>
</dbReference>
<dbReference type="Proteomes" id="UP000282613">
    <property type="component" value="Unassembled WGS sequence"/>
</dbReference>
<dbReference type="Gene3D" id="1.10.274.30">
    <property type="entry name" value="MRG domain"/>
    <property type="match status" value="1"/>
</dbReference>
<dbReference type="PIRSF" id="PIRSF038133">
    <property type="entry name" value="HAT_Nua4_EAF3/MRG15"/>
    <property type="match status" value="1"/>
</dbReference>
<evidence type="ECO:0000256" key="4">
    <source>
        <dbReference type="ARBA" id="ARBA00023163"/>
    </source>
</evidence>
<protein>
    <submittedName>
        <fullName evidence="10">MRG domain-containing protein</fullName>
    </submittedName>
</protein>